<organism evidence="1">
    <name type="scientific">marine sediment metagenome</name>
    <dbReference type="NCBI Taxonomy" id="412755"/>
    <lineage>
        <taxon>unclassified sequences</taxon>
        <taxon>metagenomes</taxon>
        <taxon>ecological metagenomes</taxon>
    </lineage>
</organism>
<proteinExistence type="predicted"/>
<protein>
    <submittedName>
        <fullName evidence="1">Uncharacterized protein</fullName>
    </submittedName>
</protein>
<name>A0A0F9CP48_9ZZZZ</name>
<evidence type="ECO:0000313" key="1">
    <source>
        <dbReference type="EMBL" id="KKK98381.1"/>
    </source>
</evidence>
<comment type="caution">
    <text evidence="1">The sequence shown here is derived from an EMBL/GenBank/DDBJ whole genome shotgun (WGS) entry which is preliminary data.</text>
</comment>
<dbReference type="EMBL" id="LAZR01045639">
    <property type="protein sequence ID" value="KKK98381.1"/>
    <property type="molecule type" value="Genomic_DNA"/>
</dbReference>
<accession>A0A0F9CP48</accession>
<gene>
    <name evidence="1" type="ORF">LCGC14_2643280</name>
</gene>
<dbReference type="AlphaFoldDB" id="A0A0F9CP48"/>
<sequence>MTDLHLEVPDECVEFLYNSDTGEIRFRPMMTDNPTHGGHVEANVARRFYGSDPVPYHLLELAKEHLRSAGLMKEVDGVA</sequence>
<reference evidence="1" key="1">
    <citation type="journal article" date="2015" name="Nature">
        <title>Complex archaea that bridge the gap between prokaryotes and eukaryotes.</title>
        <authorList>
            <person name="Spang A."/>
            <person name="Saw J.H."/>
            <person name="Jorgensen S.L."/>
            <person name="Zaremba-Niedzwiedzka K."/>
            <person name="Martijn J."/>
            <person name="Lind A.E."/>
            <person name="van Eijk R."/>
            <person name="Schleper C."/>
            <person name="Guy L."/>
            <person name="Ettema T.J."/>
        </authorList>
    </citation>
    <scope>NUCLEOTIDE SEQUENCE</scope>
</reference>